<accession>A0A1D8G8Y8</accession>
<dbReference type="RefSeq" id="WP_069978743.1">
    <property type="nucleotide sequence ID" value="NZ_CP017316.1"/>
</dbReference>
<dbReference type="STRING" id="285473.A4G23_04793"/>
<reference evidence="1 2" key="1">
    <citation type="submission" date="2016-09" db="EMBL/GenBank/DDBJ databases">
        <title>Streptomyces rubrolavendulae MJM4426 Genome sequencing and assembly.</title>
        <authorList>
            <person name="Kim J.-G."/>
        </authorList>
    </citation>
    <scope>NUCLEOTIDE SEQUENCE [LARGE SCALE GENOMIC DNA]</scope>
    <source>
        <strain evidence="1 2">MJM4426</strain>
    </source>
</reference>
<dbReference type="KEGG" id="srn:A4G23_04793"/>
<keyword evidence="2" id="KW-1185">Reference proteome</keyword>
<proteinExistence type="predicted"/>
<dbReference type="AlphaFoldDB" id="A0A1D8G8Y8"/>
<dbReference type="OrthoDB" id="4321831at2"/>
<gene>
    <name evidence="1" type="ORF">A4G23_04793</name>
</gene>
<dbReference type="GeneID" id="33063882"/>
<name>A0A1D8G8Y8_9ACTN</name>
<dbReference type="EMBL" id="CP017316">
    <property type="protein sequence ID" value="AOT61902.1"/>
    <property type="molecule type" value="Genomic_DNA"/>
</dbReference>
<protein>
    <submittedName>
        <fullName evidence="1">Uncharacterized protein</fullName>
    </submittedName>
</protein>
<evidence type="ECO:0000313" key="2">
    <source>
        <dbReference type="Proteomes" id="UP000095349"/>
    </source>
</evidence>
<organism evidence="1 2">
    <name type="scientific">Streptomyces rubrolavendulae</name>
    <dbReference type="NCBI Taxonomy" id="285473"/>
    <lineage>
        <taxon>Bacteria</taxon>
        <taxon>Bacillati</taxon>
        <taxon>Actinomycetota</taxon>
        <taxon>Actinomycetes</taxon>
        <taxon>Kitasatosporales</taxon>
        <taxon>Streptomycetaceae</taxon>
        <taxon>Streptomyces</taxon>
    </lineage>
</organism>
<dbReference type="PATRIC" id="fig|285473.5.peg.5051"/>
<sequence>MKAAGEGRHELDAVSVLNAKRTLHHLLEAAGISSDETEELLELVEAGAVALAHQEVEQLVGEAPERKGEAYGAGWLDGARTVAEAVGDLAERALRQAVAGRAATAPDARPPVRRMEVARAKAAAVPLYLSFTPASDLDPEVTDQVLTAVLGTMGAMRRAAYAGRLTEFATAHHVRLERLYAEYGPGSSIAIHGRYSLVHSPTSVAVLERLAAAPEALREEWDAAELPPAWLDGLTAAWGAPAD</sequence>
<evidence type="ECO:0000313" key="1">
    <source>
        <dbReference type="EMBL" id="AOT61902.1"/>
    </source>
</evidence>
<dbReference type="Proteomes" id="UP000095349">
    <property type="component" value="Chromosome"/>
</dbReference>